<organism evidence="1 2">
    <name type="scientific">Pedobacter flavus</name>
    <dbReference type="NCBI Taxonomy" id="3113906"/>
    <lineage>
        <taxon>Bacteria</taxon>
        <taxon>Pseudomonadati</taxon>
        <taxon>Bacteroidota</taxon>
        <taxon>Sphingobacteriia</taxon>
        <taxon>Sphingobacteriales</taxon>
        <taxon>Sphingobacteriaceae</taxon>
        <taxon>Pedobacter</taxon>
    </lineage>
</organism>
<keyword evidence="2" id="KW-1185">Reference proteome</keyword>
<dbReference type="Pfam" id="PF12900">
    <property type="entry name" value="Pyridox_ox_2"/>
    <property type="match status" value="1"/>
</dbReference>
<comment type="caution">
    <text evidence="1">The sequence shown here is derived from an EMBL/GenBank/DDBJ whole genome shotgun (WGS) entry which is preliminary data.</text>
</comment>
<dbReference type="PANTHER" id="PTHR34071">
    <property type="entry name" value="5-NITROIMIDAZOLE ANTIBIOTICS RESISTANCE PROTEIN, NIMA-FAMILY-RELATED PROTEIN-RELATED"/>
    <property type="match status" value="1"/>
</dbReference>
<dbReference type="Proteomes" id="UP001337681">
    <property type="component" value="Unassembled WGS sequence"/>
</dbReference>
<dbReference type="EMBL" id="JAZDQU010000001">
    <property type="protein sequence ID" value="MEE1884617.1"/>
    <property type="molecule type" value="Genomic_DNA"/>
</dbReference>
<name>A0ABU7GZY5_9SPHI</name>
<dbReference type="InterPro" id="IPR024747">
    <property type="entry name" value="Pyridox_Oxase-rel"/>
</dbReference>
<protein>
    <submittedName>
        <fullName evidence="1">Pyridoxamine 5'-phosphate oxidase family protein</fullName>
    </submittedName>
</protein>
<gene>
    <name evidence="1" type="ORF">VRU49_04195</name>
</gene>
<accession>A0ABU7GZY5</accession>
<dbReference type="PANTHER" id="PTHR34071:SF2">
    <property type="entry name" value="FLAVIN-NUCLEOTIDE-BINDING PROTEIN"/>
    <property type="match status" value="1"/>
</dbReference>
<dbReference type="RefSeq" id="WP_330145530.1">
    <property type="nucleotide sequence ID" value="NZ_JAZDQU010000001.1"/>
</dbReference>
<dbReference type="Gene3D" id="2.30.110.10">
    <property type="entry name" value="Electron Transport, Fmn-binding Protein, Chain A"/>
    <property type="match status" value="1"/>
</dbReference>
<sequence length="145" mass="16735">MLGDLSKREIIDFIAQQSIGRLGMHADGETYVVPINYLTRDNVIYAHSGPGKKIDMMRKNPNVCIQIDEIQDTFRWKSVVMWGKYEELSGEERQQVMQGLIQKIMAVTDDKAKEPSHGIDPKHYDSLIVYRITMEKATGKFEYHD</sequence>
<evidence type="ECO:0000313" key="2">
    <source>
        <dbReference type="Proteomes" id="UP001337681"/>
    </source>
</evidence>
<reference evidence="1 2" key="1">
    <citation type="submission" date="2024-01" db="EMBL/GenBank/DDBJ databases">
        <title>Pedobacter sp. nov., isolated from oil-contaminated soil.</title>
        <authorList>
            <person name="Le N.T.T."/>
        </authorList>
    </citation>
    <scope>NUCLEOTIDE SEQUENCE [LARGE SCALE GENOMIC DNA]</scope>
    <source>
        <strain evidence="1 2">VNH31</strain>
    </source>
</reference>
<dbReference type="InterPro" id="IPR012349">
    <property type="entry name" value="Split_barrel_FMN-bd"/>
</dbReference>
<evidence type="ECO:0000313" key="1">
    <source>
        <dbReference type="EMBL" id="MEE1884617.1"/>
    </source>
</evidence>
<proteinExistence type="predicted"/>
<dbReference type="SUPFAM" id="SSF50475">
    <property type="entry name" value="FMN-binding split barrel"/>
    <property type="match status" value="1"/>
</dbReference>